<dbReference type="STRING" id="1817722.A2703_01185"/>
<dbReference type="AlphaFoldDB" id="A0A1F5EV56"/>
<keyword evidence="1" id="KW-0812">Transmembrane</keyword>
<feature type="transmembrane region" description="Helical" evidence="1">
    <location>
        <begin position="12"/>
        <end position="31"/>
    </location>
</feature>
<dbReference type="EMBL" id="MFAG01000041">
    <property type="protein sequence ID" value="OGD71034.1"/>
    <property type="molecule type" value="Genomic_DNA"/>
</dbReference>
<evidence type="ECO:0000313" key="3">
    <source>
        <dbReference type="Proteomes" id="UP000177979"/>
    </source>
</evidence>
<reference evidence="2 3" key="1">
    <citation type="journal article" date="2016" name="Nat. Commun.">
        <title>Thousands of microbial genomes shed light on interconnected biogeochemical processes in an aquifer system.</title>
        <authorList>
            <person name="Anantharaman K."/>
            <person name="Brown C.T."/>
            <person name="Hug L.A."/>
            <person name="Sharon I."/>
            <person name="Castelle C.J."/>
            <person name="Probst A.J."/>
            <person name="Thomas B.C."/>
            <person name="Singh A."/>
            <person name="Wilkins M.J."/>
            <person name="Karaoz U."/>
            <person name="Brodie E.L."/>
            <person name="Williams K.H."/>
            <person name="Hubbard S.S."/>
            <person name="Banfield J.F."/>
        </authorList>
    </citation>
    <scope>NUCLEOTIDE SEQUENCE [LARGE SCALE GENOMIC DNA]</scope>
</reference>
<proteinExistence type="predicted"/>
<evidence type="ECO:0000256" key="1">
    <source>
        <dbReference type="SAM" id="Phobius"/>
    </source>
</evidence>
<keyword evidence="1" id="KW-0472">Membrane</keyword>
<evidence type="ECO:0000313" key="2">
    <source>
        <dbReference type="EMBL" id="OGD71034.1"/>
    </source>
</evidence>
<organism evidence="2 3">
    <name type="scientific">Candidatus Collierbacteria bacterium RIFCSPHIGHO2_01_FULL_50_25</name>
    <dbReference type="NCBI Taxonomy" id="1817722"/>
    <lineage>
        <taxon>Bacteria</taxon>
        <taxon>Candidatus Collieribacteriota</taxon>
    </lineage>
</organism>
<protein>
    <submittedName>
        <fullName evidence="2">Uncharacterized protein</fullName>
    </submittedName>
</protein>
<keyword evidence="1" id="KW-1133">Transmembrane helix</keyword>
<accession>A0A1F5EV56</accession>
<dbReference type="Proteomes" id="UP000177979">
    <property type="component" value="Unassembled WGS sequence"/>
</dbReference>
<gene>
    <name evidence="2" type="ORF">A2703_01185</name>
</gene>
<comment type="caution">
    <text evidence="2">The sequence shown here is derived from an EMBL/GenBank/DDBJ whole genome shotgun (WGS) entry which is preliminary data.</text>
</comment>
<sequence>MKLKRARSSYVLLVGMMSLMVVGSWLAYQIYSSLTKTQITQKQQAAIVPLDGTISMTDLDNLRSRRKFTGADFSAIVLNIAATPGATDSGGASSGLTQ</sequence>
<name>A0A1F5EV56_9BACT</name>